<organism evidence="3 4">
    <name type="scientific">Lignipirellula cremea</name>
    <dbReference type="NCBI Taxonomy" id="2528010"/>
    <lineage>
        <taxon>Bacteria</taxon>
        <taxon>Pseudomonadati</taxon>
        <taxon>Planctomycetota</taxon>
        <taxon>Planctomycetia</taxon>
        <taxon>Pirellulales</taxon>
        <taxon>Pirellulaceae</taxon>
        <taxon>Lignipirellula</taxon>
    </lineage>
</organism>
<feature type="chain" id="PRO_5021727829" description="Lnb N-terminal periplasmic domain-containing protein" evidence="1">
    <location>
        <begin position="26"/>
        <end position="292"/>
    </location>
</feature>
<evidence type="ECO:0000256" key="1">
    <source>
        <dbReference type="SAM" id="SignalP"/>
    </source>
</evidence>
<evidence type="ECO:0000313" key="3">
    <source>
        <dbReference type="EMBL" id="QDU96340.1"/>
    </source>
</evidence>
<keyword evidence="1" id="KW-0732">Signal</keyword>
<feature type="signal peptide" evidence="1">
    <location>
        <begin position="1"/>
        <end position="25"/>
    </location>
</feature>
<dbReference type="AlphaFoldDB" id="A0A518DWX6"/>
<dbReference type="Proteomes" id="UP000317648">
    <property type="component" value="Chromosome"/>
</dbReference>
<dbReference type="Pfam" id="PF13387">
    <property type="entry name" value="Lnb_N"/>
    <property type="match status" value="1"/>
</dbReference>
<proteinExistence type="predicted"/>
<sequence precursor="true">MGVWSAAFVRLSAALLLGATGCASLDLGPASQPMAATEAMLTNPLFPSNHRNWDPNLAVLPQAEMVGDQITVHNVRNTTYITETDFIVRHYNKTFKMSDVCSVDYCLVPFNDSRALAHTFLSFGLTNGEYLAVSIEVRLEADEEYSPVMGSLRQFEIMYVVADERDVVLLRTEHRNCDVFIYPTKATPTQAQAVLRDLLDRVNELVVQPEFYDSLTNNCTTNIMRPLNKHMPQRLTYDYRMLLPGYSAQLAYDAGLLDTQFSYVEATTRARVTDRAHRYKDDPDFSRKIRGY</sequence>
<dbReference type="KEGG" id="lcre:Pla8534_41600"/>
<name>A0A518DWX6_9BACT</name>
<feature type="domain" description="Lnb N-terminal periplasmic" evidence="2">
    <location>
        <begin position="90"/>
        <end position="244"/>
    </location>
</feature>
<reference evidence="3 4" key="1">
    <citation type="submission" date="2019-02" db="EMBL/GenBank/DDBJ databases">
        <title>Deep-cultivation of Planctomycetes and their phenomic and genomic characterization uncovers novel biology.</title>
        <authorList>
            <person name="Wiegand S."/>
            <person name="Jogler M."/>
            <person name="Boedeker C."/>
            <person name="Pinto D."/>
            <person name="Vollmers J."/>
            <person name="Rivas-Marin E."/>
            <person name="Kohn T."/>
            <person name="Peeters S.H."/>
            <person name="Heuer A."/>
            <person name="Rast P."/>
            <person name="Oberbeckmann S."/>
            <person name="Bunk B."/>
            <person name="Jeske O."/>
            <person name="Meyerdierks A."/>
            <person name="Storesund J.E."/>
            <person name="Kallscheuer N."/>
            <person name="Luecker S."/>
            <person name="Lage O.M."/>
            <person name="Pohl T."/>
            <person name="Merkel B.J."/>
            <person name="Hornburger P."/>
            <person name="Mueller R.-W."/>
            <person name="Bruemmer F."/>
            <person name="Labrenz M."/>
            <person name="Spormann A.M."/>
            <person name="Op den Camp H."/>
            <person name="Overmann J."/>
            <person name="Amann R."/>
            <person name="Jetten M.S.M."/>
            <person name="Mascher T."/>
            <person name="Medema M.H."/>
            <person name="Devos D.P."/>
            <person name="Kaster A.-K."/>
            <person name="Ovreas L."/>
            <person name="Rohde M."/>
            <person name="Galperin M.Y."/>
            <person name="Jogler C."/>
        </authorList>
    </citation>
    <scope>NUCLEOTIDE SEQUENCE [LARGE SCALE GENOMIC DNA]</scope>
    <source>
        <strain evidence="3 4">Pla85_3_4</strain>
    </source>
</reference>
<gene>
    <name evidence="3" type="ORF">Pla8534_41600</name>
</gene>
<dbReference type="EMBL" id="CP036433">
    <property type="protein sequence ID" value="QDU96340.1"/>
    <property type="molecule type" value="Genomic_DNA"/>
</dbReference>
<evidence type="ECO:0000259" key="2">
    <source>
        <dbReference type="Pfam" id="PF13387"/>
    </source>
</evidence>
<keyword evidence="4" id="KW-1185">Reference proteome</keyword>
<evidence type="ECO:0000313" key="4">
    <source>
        <dbReference type="Proteomes" id="UP000317648"/>
    </source>
</evidence>
<protein>
    <recommendedName>
        <fullName evidence="2">Lnb N-terminal periplasmic domain-containing protein</fullName>
    </recommendedName>
</protein>
<dbReference type="OrthoDB" id="274718at2"/>
<dbReference type="InterPro" id="IPR025178">
    <property type="entry name" value="Lnb_N"/>
</dbReference>
<accession>A0A518DWX6</accession>
<dbReference type="RefSeq" id="WP_145054979.1">
    <property type="nucleotide sequence ID" value="NZ_CP036433.1"/>
</dbReference>